<accession>A0AAV7L2N9</accession>
<comment type="caution">
    <text evidence="1">The sequence shown here is derived from an EMBL/GenBank/DDBJ whole genome shotgun (WGS) entry which is preliminary data.</text>
</comment>
<proteinExistence type="predicted"/>
<dbReference type="Proteomes" id="UP001066276">
    <property type="component" value="Chromosome 12"/>
</dbReference>
<name>A0AAV7L2N9_PLEWA</name>
<evidence type="ECO:0000313" key="1">
    <source>
        <dbReference type="EMBL" id="KAJ1085956.1"/>
    </source>
</evidence>
<evidence type="ECO:0000313" key="2">
    <source>
        <dbReference type="Proteomes" id="UP001066276"/>
    </source>
</evidence>
<protein>
    <submittedName>
        <fullName evidence="1">Uncharacterized protein</fullName>
    </submittedName>
</protein>
<dbReference type="EMBL" id="JANPWB010000016">
    <property type="protein sequence ID" value="KAJ1085956.1"/>
    <property type="molecule type" value="Genomic_DNA"/>
</dbReference>
<sequence length="70" mass="8543">MLLARWTQRFDINRQGDLEGKRLEHEYFCGHGLGKSRRNHPHRYMELFYWDTHGMIAHTSHKHWLKSINP</sequence>
<gene>
    <name evidence="1" type="ORF">NDU88_006080</name>
</gene>
<dbReference type="AlphaFoldDB" id="A0AAV7L2N9"/>
<keyword evidence="2" id="KW-1185">Reference proteome</keyword>
<reference evidence="1" key="1">
    <citation type="journal article" date="2022" name="bioRxiv">
        <title>Sequencing and chromosome-scale assembly of the giantPleurodeles waltlgenome.</title>
        <authorList>
            <person name="Brown T."/>
            <person name="Elewa A."/>
            <person name="Iarovenko S."/>
            <person name="Subramanian E."/>
            <person name="Araus A.J."/>
            <person name="Petzold A."/>
            <person name="Susuki M."/>
            <person name="Suzuki K.-i.T."/>
            <person name="Hayashi T."/>
            <person name="Toyoda A."/>
            <person name="Oliveira C."/>
            <person name="Osipova E."/>
            <person name="Leigh N.D."/>
            <person name="Simon A."/>
            <person name="Yun M.H."/>
        </authorList>
    </citation>
    <scope>NUCLEOTIDE SEQUENCE</scope>
    <source>
        <strain evidence="1">20211129_DDA</strain>
        <tissue evidence="1">Liver</tissue>
    </source>
</reference>
<organism evidence="1 2">
    <name type="scientific">Pleurodeles waltl</name>
    <name type="common">Iberian ribbed newt</name>
    <dbReference type="NCBI Taxonomy" id="8319"/>
    <lineage>
        <taxon>Eukaryota</taxon>
        <taxon>Metazoa</taxon>
        <taxon>Chordata</taxon>
        <taxon>Craniata</taxon>
        <taxon>Vertebrata</taxon>
        <taxon>Euteleostomi</taxon>
        <taxon>Amphibia</taxon>
        <taxon>Batrachia</taxon>
        <taxon>Caudata</taxon>
        <taxon>Salamandroidea</taxon>
        <taxon>Salamandridae</taxon>
        <taxon>Pleurodelinae</taxon>
        <taxon>Pleurodeles</taxon>
    </lineage>
</organism>